<reference evidence="2" key="1">
    <citation type="submission" date="2020-09" db="EMBL/GenBank/DDBJ databases">
        <authorList>
            <person name="Palma L."/>
            <person name="Caballero P."/>
            <person name="Berry C."/>
            <person name="Del Valle E."/>
        </authorList>
    </citation>
    <scope>NUCLEOTIDE SEQUENCE</scope>
    <source>
        <strain evidence="2">M</strain>
    </source>
</reference>
<dbReference type="Gene3D" id="3.40.50.12780">
    <property type="entry name" value="N-terminal domain of ligase-like"/>
    <property type="match status" value="1"/>
</dbReference>
<dbReference type="PROSITE" id="PS00455">
    <property type="entry name" value="AMP_BINDING"/>
    <property type="match status" value="1"/>
</dbReference>
<reference evidence="2" key="2">
    <citation type="journal article" date="2024" name="Toxins">
        <title>Genome Sequence Analysis of Native Xenorhabdus Strains Isolated from Entomopathogenic Nematodes in Argentina.</title>
        <authorList>
            <person name="Palma L."/>
            <person name="Frizzo L."/>
            <person name="Kaiser S."/>
            <person name="Berry C."/>
            <person name="Caballero P."/>
            <person name="Bode H.B."/>
            <person name="Del Valle E.E."/>
        </authorList>
    </citation>
    <scope>NUCLEOTIDE SEQUENCE</scope>
    <source>
        <strain evidence="2">M</strain>
    </source>
</reference>
<dbReference type="SUPFAM" id="SSF56801">
    <property type="entry name" value="Acetyl-CoA synthetase-like"/>
    <property type="match status" value="1"/>
</dbReference>
<dbReference type="EMBL" id="JACXBF010000058">
    <property type="protein sequence ID" value="MBD2799279.1"/>
    <property type="molecule type" value="Genomic_DNA"/>
</dbReference>
<dbReference type="RefSeq" id="WP_323868305.1">
    <property type="nucleotide sequence ID" value="NZ_JACXBF010000058.1"/>
</dbReference>
<dbReference type="InterPro" id="IPR036736">
    <property type="entry name" value="ACP-like_sf"/>
</dbReference>
<accession>A0AAW3YQ84</accession>
<comment type="caution">
    <text evidence="2">The sequence shown here is derived from an EMBL/GenBank/DDBJ whole genome shotgun (WGS) entry which is preliminary data.</text>
</comment>
<proteinExistence type="predicted"/>
<dbReference type="GO" id="GO:0005737">
    <property type="term" value="C:cytoplasm"/>
    <property type="evidence" value="ECO:0007669"/>
    <property type="project" value="TreeGrafter"/>
</dbReference>
<dbReference type="GO" id="GO:0031177">
    <property type="term" value="F:phosphopantetheine binding"/>
    <property type="evidence" value="ECO:0007669"/>
    <property type="project" value="TreeGrafter"/>
</dbReference>
<dbReference type="PROSITE" id="PS50075">
    <property type="entry name" value="CARRIER"/>
    <property type="match status" value="1"/>
</dbReference>
<dbReference type="AlphaFoldDB" id="A0AAW3YQ84"/>
<dbReference type="Proteomes" id="UP001193920">
    <property type="component" value="Unassembled WGS sequence"/>
</dbReference>
<dbReference type="InterPro" id="IPR020845">
    <property type="entry name" value="AMP-binding_CS"/>
</dbReference>
<dbReference type="InterPro" id="IPR045851">
    <property type="entry name" value="AMP-bd_C_sf"/>
</dbReference>
<evidence type="ECO:0000259" key="1">
    <source>
        <dbReference type="PROSITE" id="PS50075"/>
    </source>
</evidence>
<dbReference type="PANTHER" id="PTHR45527:SF1">
    <property type="entry name" value="FATTY ACID SYNTHASE"/>
    <property type="match status" value="1"/>
</dbReference>
<dbReference type="GO" id="GO:0043041">
    <property type="term" value="P:amino acid activation for nonribosomal peptide biosynthetic process"/>
    <property type="evidence" value="ECO:0007669"/>
    <property type="project" value="TreeGrafter"/>
</dbReference>
<protein>
    <submittedName>
        <fullName evidence="2">Non-ribosomal peptide synthetase</fullName>
    </submittedName>
</protein>
<dbReference type="Pfam" id="PF00550">
    <property type="entry name" value="PP-binding"/>
    <property type="match status" value="1"/>
</dbReference>
<sequence length="797" mass="87683">MKNQTMLAAPGNNKQLGKNQFGRFPYTARTIWDAFECHSTEQPTSVERIEEEIILPDGLTASVDNLIVIAAMMGSLLSTEGKITIGIYSGVSINYLDIDTKELCEVDDIHTHIAQLREIAGLTQPNVPPHADIEVTDGQNSPPLESLVWIVAKRDRCILSVRKDCIDQAAREHLRKIILFVGARILNPTALPMPETLPKHLKCEFNERNSLIKNIFLHVQVRPLALAIVDDNNGKNLSYAGLWEHSSVLMQQIREQVSPQCLHPRLALFLERGWQHLVSIVAVQRMGGTCVLIDPANPDDLIYHFLQECCPDAVLTIGGMTDRVRDLTSRPILEIGREDIQVPQVDWEYGHWMETTNAECFIAGTSGTTGQPKAACLSYRGMAATLEAITKYAGLGESSRGTWLTSPGYGMVEVDPLPVLHAGGTVYIPPPETLQDIRLLALWLIKNNVTHTLVMTSIAEAFFRGEWQTNLHTMLIAGERCKQWPPANLSYQVLNVYGSAEAAVVSIENLSSVQRHTLLPSVGKAVAGANMYVVDSTGQELPANCVGELVITGETLSIGYLNIEDTRKSFHPNVLDKTSPLQYITGDRARMSLEGTVEILGRSDSLVKIRGHRVDLIEIEISALEVAGVAKAAATCFTNDTGTSLVLFIEPVSDIASRMDVVNAVRRHLGKRLKPAAQPNQIIVDVLPIGRNGKVDYRALKISPVETDMAHSIFSPSTEIESTLYSCWLSWTGCDNATLESNFFSTGGDSLRAMIMVGDLADKYGIHIEMNSFLENPVLRNLIRLGSTSHDSNLPTC</sequence>
<organism evidence="2">
    <name type="scientific">Xenorhabdus szentirmaii</name>
    <dbReference type="NCBI Taxonomy" id="290112"/>
    <lineage>
        <taxon>Bacteria</taxon>
        <taxon>Pseudomonadati</taxon>
        <taxon>Pseudomonadota</taxon>
        <taxon>Gammaproteobacteria</taxon>
        <taxon>Enterobacterales</taxon>
        <taxon>Morganellaceae</taxon>
        <taxon>Xenorhabdus</taxon>
    </lineage>
</organism>
<dbReference type="SUPFAM" id="SSF47336">
    <property type="entry name" value="ACP-like"/>
    <property type="match status" value="1"/>
</dbReference>
<gene>
    <name evidence="2" type="ORF">ID854_02075</name>
</gene>
<evidence type="ECO:0000313" key="2">
    <source>
        <dbReference type="EMBL" id="MBD2799279.1"/>
    </source>
</evidence>
<dbReference type="PANTHER" id="PTHR45527">
    <property type="entry name" value="NONRIBOSOMAL PEPTIDE SYNTHETASE"/>
    <property type="match status" value="1"/>
</dbReference>
<dbReference type="Pfam" id="PF00501">
    <property type="entry name" value="AMP-binding"/>
    <property type="match status" value="1"/>
</dbReference>
<dbReference type="Gene3D" id="1.10.1200.10">
    <property type="entry name" value="ACP-like"/>
    <property type="match status" value="1"/>
</dbReference>
<dbReference type="InterPro" id="IPR009081">
    <property type="entry name" value="PP-bd_ACP"/>
</dbReference>
<dbReference type="InterPro" id="IPR000873">
    <property type="entry name" value="AMP-dep_synth/lig_dom"/>
</dbReference>
<dbReference type="Gene3D" id="3.30.300.30">
    <property type="match status" value="1"/>
</dbReference>
<feature type="domain" description="Carrier" evidence="1">
    <location>
        <begin position="715"/>
        <end position="790"/>
    </location>
</feature>
<name>A0AAW3YQ84_9GAMM</name>
<dbReference type="InterPro" id="IPR042099">
    <property type="entry name" value="ANL_N_sf"/>
</dbReference>
<dbReference type="GO" id="GO:0044550">
    <property type="term" value="P:secondary metabolite biosynthetic process"/>
    <property type="evidence" value="ECO:0007669"/>
    <property type="project" value="TreeGrafter"/>
</dbReference>